<organism evidence="1 2">
    <name type="scientific">Triparma retinervis</name>
    <dbReference type="NCBI Taxonomy" id="2557542"/>
    <lineage>
        <taxon>Eukaryota</taxon>
        <taxon>Sar</taxon>
        <taxon>Stramenopiles</taxon>
        <taxon>Ochrophyta</taxon>
        <taxon>Bolidophyceae</taxon>
        <taxon>Parmales</taxon>
        <taxon>Triparmaceae</taxon>
        <taxon>Triparma</taxon>
    </lineage>
</organism>
<dbReference type="OrthoDB" id="3182339at2759"/>
<keyword evidence="2" id="KW-1185">Reference proteome</keyword>
<reference evidence="1" key="1">
    <citation type="submission" date="2022-07" db="EMBL/GenBank/DDBJ databases">
        <title>Genome analysis of Parmales, a sister group of diatoms, reveals the evolutionary specialization of diatoms from phago-mixotrophs to photoautotrophs.</title>
        <authorList>
            <person name="Ban H."/>
            <person name="Sato S."/>
            <person name="Yoshikawa S."/>
            <person name="Kazumasa Y."/>
            <person name="Nakamura Y."/>
            <person name="Ichinomiya M."/>
            <person name="Saitoh K."/>
            <person name="Sato N."/>
            <person name="Blanc-Mathieu R."/>
            <person name="Endo H."/>
            <person name="Kuwata A."/>
            <person name="Ogata H."/>
        </authorList>
    </citation>
    <scope>NUCLEOTIDE SEQUENCE</scope>
</reference>
<gene>
    <name evidence="1" type="ORF">TrRE_jg243</name>
</gene>
<name>A0A9W7A108_9STRA</name>
<evidence type="ECO:0000313" key="1">
    <source>
        <dbReference type="EMBL" id="GMH60945.1"/>
    </source>
</evidence>
<dbReference type="Proteomes" id="UP001165082">
    <property type="component" value="Unassembled WGS sequence"/>
</dbReference>
<evidence type="ECO:0000313" key="2">
    <source>
        <dbReference type="Proteomes" id="UP001165082"/>
    </source>
</evidence>
<sequence length="75" mass="8479">MVEFDAAIYPEAGGFPRMRLLVEGADKGKVEYVGRARERLVEGLKKGVDMWDEDVKDRARKLVRSKSNEITKGPL</sequence>
<proteinExistence type="predicted"/>
<accession>A0A9W7A108</accession>
<dbReference type="AlphaFoldDB" id="A0A9W7A108"/>
<dbReference type="EMBL" id="BRXZ01003742">
    <property type="protein sequence ID" value="GMH60945.1"/>
    <property type="molecule type" value="Genomic_DNA"/>
</dbReference>
<protein>
    <submittedName>
        <fullName evidence="1">Uncharacterized protein</fullName>
    </submittedName>
</protein>
<comment type="caution">
    <text evidence="1">The sequence shown here is derived from an EMBL/GenBank/DDBJ whole genome shotgun (WGS) entry which is preliminary data.</text>
</comment>